<dbReference type="NCBIfam" id="TIGR02547">
    <property type="entry name" value="casA_cse1"/>
    <property type="match status" value="1"/>
</dbReference>
<reference evidence="2" key="2">
    <citation type="submission" date="2022-09" db="EMBL/GenBank/DDBJ databases">
        <title>Biosynthetic gene clusters of Dactylosporangioum fulvum.</title>
        <authorList>
            <person name="Caradec T."/>
        </authorList>
    </citation>
    <scope>NUCLEOTIDE SEQUENCE</scope>
    <source>
        <strain evidence="2">NRRL B-16292</strain>
    </source>
</reference>
<feature type="compositionally biased region" description="Basic and acidic residues" evidence="1">
    <location>
        <begin position="205"/>
        <end position="222"/>
    </location>
</feature>
<feature type="region of interest" description="Disordered" evidence="1">
    <location>
        <begin position="205"/>
        <end position="240"/>
    </location>
</feature>
<dbReference type="Proteomes" id="UP001059617">
    <property type="component" value="Chromosome"/>
</dbReference>
<dbReference type="EMBL" id="CP073720">
    <property type="protein sequence ID" value="UWP81266.1"/>
    <property type="molecule type" value="Genomic_DNA"/>
</dbReference>
<evidence type="ECO:0000313" key="3">
    <source>
        <dbReference type="Proteomes" id="UP001059617"/>
    </source>
</evidence>
<dbReference type="InterPro" id="IPR013381">
    <property type="entry name" value="CRISPR-assoc_prot_Cse1"/>
</dbReference>
<evidence type="ECO:0000256" key="1">
    <source>
        <dbReference type="SAM" id="MobiDB-lite"/>
    </source>
</evidence>
<gene>
    <name evidence="2" type="primary">casA</name>
    <name evidence="2" type="ORF">Dfulv_40105</name>
</gene>
<sequence>MIFNLTTEPWIPVTDLDGNAREVGLAEIFTRSHTFRRIVGETPPMTAALYRLVLALAHRMYGPRDTGDWAGLWEGGVLPPAPVQNYFAQWSQRFDLLDPHRPFLQCAAVSTCGASSAAKLVPHRSTGNNTTLFDHTTASDIVELTAAEASRWLVTVQAFDPGGLKTPYRRDKSSEKAPCNQFGVALVEGATLRETLLLNLVDYDPRDERPHTTTTRADRPDWEADTPQDPNPDQRPPVGWTDLLTWPARRIWLSHHIRDGAPVIDGAVITPGTKVKVDGLAEHEWMGAYWRPEPPRKTEGKRAIRRKSTPVGPLLAVRLMPGRGLWRHARELLLAAPEGSNRQRPLALDRIAERSEAGFLPPDAMYTLRVFGQQLDPKGAIVRGVLEESVAAPVALLRAKEPRIEQILGYAVGLADDIGRGLRVLERDYRAAMRAAPSEDLVRGYWPRLPQPFDQFLRELAEAMSTGRSELPAADTWARAVRRIADTAAQRWAEGSPRPGRTLMAVGECYGRFQGLVAHLVSVYHSEVAACATWEEAA</sequence>
<reference evidence="2" key="1">
    <citation type="submission" date="2021-04" db="EMBL/GenBank/DDBJ databases">
        <authorList>
            <person name="Hartkoorn R.C."/>
            <person name="Beaudoing E."/>
            <person name="Hot D."/>
        </authorList>
    </citation>
    <scope>NUCLEOTIDE SEQUENCE</scope>
    <source>
        <strain evidence="2">NRRL B-16292</strain>
    </source>
</reference>
<proteinExistence type="predicted"/>
<evidence type="ECO:0000313" key="2">
    <source>
        <dbReference type="EMBL" id="UWP81266.1"/>
    </source>
</evidence>
<accession>A0ABY5VZR2</accession>
<name>A0ABY5VZR2_9ACTN</name>
<dbReference type="Gene3D" id="1.10.132.100">
    <property type="match status" value="1"/>
</dbReference>
<keyword evidence="3" id="KW-1185">Reference proteome</keyword>
<dbReference type="Pfam" id="PF09481">
    <property type="entry name" value="CRISPR_Cse1"/>
    <property type="match status" value="1"/>
</dbReference>
<dbReference type="CDD" id="cd09729">
    <property type="entry name" value="Cse1_I-E"/>
    <property type="match status" value="1"/>
</dbReference>
<organism evidence="2 3">
    <name type="scientific">Dactylosporangium fulvum</name>
    <dbReference type="NCBI Taxonomy" id="53359"/>
    <lineage>
        <taxon>Bacteria</taxon>
        <taxon>Bacillati</taxon>
        <taxon>Actinomycetota</taxon>
        <taxon>Actinomycetes</taxon>
        <taxon>Micromonosporales</taxon>
        <taxon>Micromonosporaceae</taxon>
        <taxon>Dactylosporangium</taxon>
    </lineage>
</organism>
<protein>
    <submittedName>
        <fullName evidence="2">Type I-E CRISPR-associated protein Cse1/CasA</fullName>
    </submittedName>
</protein>
<dbReference type="RefSeq" id="WP_259859029.1">
    <property type="nucleotide sequence ID" value="NZ_BAAAST010000121.1"/>
</dbReference>